<keyword evidence="1" id="KW-1133">Transmembrane helix</keyword>
<comment type="caution">
    <text evidence="2">The sequence shown here is derived from an EMBL/GenBank/DDBJ whole genome shotgun (WGS) entry which is preliminary data.</text>
</comment>
<feature type="transmembrane region" description="Helical" evidence="1">
    <location>
        <begin position="21"/>
        <end position="44"/>
    </location>
</feature>
<dbReference type="InParanoid" id="A0A1Z5JRC5"/>
<gene>
    <name evidence="2" type="ORF">FisN_35Hh022</name>
</gene>
<keyword evidence="1" id="KW-0472">Membrane</keyword>
<dbReference type="EMBL" id="BDSP01000103">
    <property type="protein sequence ID" value="GAX16321.1"/>
    <property type="molecule type" value="Genomic_DNA"/>
</dbReference>
<keyword evidence="1" id="KW-0812">Transmembrane</keyword>
<name>A0A1Z5JRC5_FISSO</name>
<evidence type="ECO:0000313" key="3">
    <source>
        <dbReference type="Proteomes" id="UP000198406"/>
    </source>
</evidence>
<feature type="transmembrane region" description="Helical" evidence="1">
    <location>
        <begin position="242"/>
        <end position="269"/>
    </location>
</feature>
<organism evidence="2 3">
    <name type="scientific">Fistulifera solaris</name>
    <name type="common">Oleaginous diatom</name>
    <dbReference type="NCBI Taxonomy" id="1519565"/>
    <lineage>
        <taxon>Eukaryota</taxon>
        <taxon>Sar</taxon>
        <taxon>Stramenopiles</taxon>
        <taxon>Ochrophyta</taxon>
        <taxon>Bacillariophyta</taxon>
        <taxon>Bacillariophyceae</taxon>
        <taxon>Bacillariophycidae</taxon>
        <taxon>Naviculales</taxon>
        <taxon>Naviculaceae</taxon>
        <taxon>Fistulifera</taxon>
    </lineage>
</organism>
<feature type="transmembrane region" description="Helical" evidence="1">
    <location>
        <begin position="190"/>
        <end position="215"/>
    </location>
</feature>
<evidence type="ECO:0000313" key="2">
    <source>
        <dbReference type="EMBL" id="GAX16321.1"/>
    </source>
</evidence>
<proteinExistence type="predicted"/>
<dbReference type="Proteomes" id="UP000198406">
    <property type="component" value="Unassembled WGS sequence"/>
</dbReference>
<feature type="transmembrane region" description="Helical" evidence="1">
    <location>
        <begin position="93"/>
        <end position="110"/>
    </location>
</feature>
<accession>A0A1Z5JRC5</accession>
<keyword evidence="3" id="KW-1185">Reference proteome</keyword>
<reference evidence="2 3" key="1">
    <citation type="journal article" date="2015" name="Plant Cell">
        <title>Oil accumulation by the oleaginous diatom Fistulifera solaris as revealed by the genome and transcriptome.</title>
        <authorList>
            <person name="Tanaka T."/>
            <person name="Maeda Y."/>
            <person name="Veluchamy A."/>
            <person name="Tanaka M."/>
            <person name="Abida H."/>
            <person name="Marechal E."/>
            <person name="Bowler C."/>
            <person name="Muto M."/>
            <person name="Sunaga Y."/>
            <person name="Tanaka M."/>
            <person name="Yoshino T."/>
            <person name="Taniguchi T."/>
            <person name="Fukuda Y."/>
            <person name="Nemoto M."/>
            <person name="Matsumoto M."/>
            <person name="Wong P.S."/>
            <person name="Aburatani S."/>
            <person name="Fujibuchi W."/>
        </authorList>
    </citation>
    <scope>NUCLEOTIDE SEQUENCE [LARGE SCALE GENOMIC DNA]</scope>
    <source>
        <strain evidence="2 3">JPCC DA0580</strain>
    </source>
</reference>
<evidence type="ECO:0000256" key="1">
    <source>
        <dbReference type="SAM" id="Phobius"/>
    </source>
</evidence>
<protein>
    <submittedName>
        <fullName evidence="2">Uncharacterized protein</fullName>
    </submittedName>
</protein>
<dbReference type="AlphaFoldDB" id="A0A1Z5JRC5"/>
<sequence>MSPSQQRMTFGAIWKDVISNYAYLITPATILILFVHLVRVLLLATSQMYHASYNAEQGGNQDTSWSPIYHYHDDESNDSRWFRAEPQTYSRSTLYWTVLTGLAFAMELVSRFHMHAFLARGCADIYNGKQTDWIEICRTVHSKCGVAGMMLLFLVTVCHNKLYGETFYLLLAALGSSFQKGHGDTLNDELIFLLLELCMLVYFIGPMLLVLPVYMNENDDSMTCWKATRRAWQLASGYRCYLYTYATIIMSISEIAINSINYVAVLWLFGKSTIIANLLHGQLQHIVLPPLTCIVGSVLHHHIREQKDSEAAVASKQRSSSTVIPVLQATPVYATTF</sequence>